<reference evidence="3 4" key="1">
    <citation type="journal article" date="2020" name="Phytopathology">
        <title>Genome Sequence Resources of Colletotrichum truncatum, C. plurivorum, C. musicola, and C. sojae: Four Species Pathogenic to Soybean (Glycine max).</title>
        <authorList>
            <person name="Rogerio F."/>
            <person name="Boufleur T.R."/>
            <person name="Ciampi-Guillardi M."/>
            <person name="Sukno S.A."/>
            <person name="Thon M.R."/>
            <person name="Massola Junior N.S."/>
            <person name="Baroncelli R."/>
        </authorList>
    </citation>
    <scope>NUCLEOTIDE SEQUENCE [LARGE SCALE GENOMIC DNA]</scope>
    <source>
        <strain evidence="3 4">LFN0009</strain>
    </source>
</reference>
<feature type="non-terminal residue" evidence="3">
    <location>
        <position position="156"/>
    </location>
</feature>
<evidence type="ECO:0000313" key="3">
    <source>
        <dbReference type="EMBL" id="KAF6784038.1"/>
    </source>
</evidence>
<organism evidence="3 4">
    <name type="scientific">Colletotrichum sojae</name>
    <dbReference type="NCBI Taxonomy" id="2175907"/>
    <lineage>
        <taxon>Eukaryota</taxon>
        <taxon>Fungi</taxon>
        <taxon>Dikarya</taxon>
        <taxon>Ascomycota</taxon>
        <taxon>Pezizomycotina</taxon>
        <taxon>Sordariomycetes</taxon>
        <taxon>Hypocreomycetidae</taxon>
        <taxon>Glomerellales</taxon>
        <taxon>Glomerellaceae</taxon>
        <taxon>Colletotrichum</taxon>
        <taxon>Colletotrichum orchidearum species complex</taxon>
    </lineage>
</organism>
<dbReference type="PANTHER" id="PTHR35596">
    <property type="entry name" value="DUF2263 DOMAIN-CONTAINING PROTEIN"/>
    <property type="match status" value="1"/>
</dbReference>
<gene>
    <name evidence="3" type="ORF">CSOJ01_15806</name>
</gene>
<dbReference type="InterPro" id="IPR019261">
    <property type="entry name" value="PARG_cat_microbial"/>
</dbReference>
<dbReference type="Pfam" id="PF10021">
    <property type="entry name" value="PARG_cat_microb"/>
    <property type="match status" value="1"/>
</dbReference>
<dbReference type="PANTHER" id="PTHR35596:SF1">
    <property type="entry name" value="MICROBIAL-TYPE PARG CATALYTIC DOMAIN-CONTAINING PROTEIN"/>
    <property type="match status" value="1"/>
</dbReference>
<dbReference type="InterPro" id="IPR043472">
    <property type="entry name" value="Macro_dom-like"/>
</dbReference>
<evidence type="ECO:0000259" key="2">
    <source>
        <dbReference type="Pfam" id="PF10021"/>
    </source>
</evidence>
<proteinExistence type="predicted"/>
<keyword evidence="4" id="KW-1185">Reference proteome</keyword>
<protein>
    <submittedName>
        <fullName evidence="3">Mitochondrial chaperone BCS1</fullName>
    </submittedName>
</protein>
<dbReference type="Gene3D" id="3.40.220.10">
    <property type="entry name" value="Leucine Aminopeptidase, subunit E, domain 1"/>
    <property type="match status" value="1"/>
</dbReference>
<comment type="caution">
    <text evidence="3">The sequence shown here is derived from an EMBL/GenBank/DDBJ whole genome shotgun (WGS) entry which is preliminary data.</text>
</comment>
<accession>A0A8H6IM72</accession>
<feature type="region of interest" description="Disordered" evidence="1">
    <location>
        <begin position="1"/>
        <end position="61"/>
    </location>
</feature>
<dbReference type="AlphaFoldDB" id="A0A8H6IM72"/>
<evidence type="ECO:0000313" key="4">
    <source>
        <dbReference type="Proteomes" id="UP000652219"/>
    </source>
</evidence>
<dbReference type="Proteomes" id="UP000652219">
    <property type="component" value="Unassembled WGS sequence"/>
</dbReference>
<feature type="compositionally biased region" description="Low complexity" evidence="1">
    <location>
        <begin position="28"/>
        <end position="41"/>
    </location>
</feature>
<name>A0A8H6IM72_9PEZI</name>
<feature type="compositionally biased region" description="Basic and acidic residues" evidence="1">
    <location>
        <begin position="1"/>
        <end position="11"/>
    </location>
</feature>
<evidence type="ECO:0000256" key="1">
    <source>
        <dbReference type="SAM" id="MobiDB-lite"/>
    </source>
</evidence>
<dbReference type="EMBL" id="WIGN01000773">
    <property type="protein sequence ID" value="KAF6784038.1"/>
    <property type="molecule type" value="Genomic_DNA"/>
</dbReference>
<feature type="domain" description="Microbial-type PARG catalytic" evidence="2">
    <location>
        <begin position="100"/>
        <end position="156"/>
    </location>
</feature>
<sequence length="156" mass="16439">MSRQASLHDFKFSGGSTRPENPEDGRRASSSSSRAHSAATSPTLPRTGQSRARGGDRSNASLAAVSEETLAVLPNILDNLPHLDATFSESLHLSELDPLRTSKCPCHTPRARVRIVNADSLNAAIELAAQRPDGGRVAVLNLASDIHPGGGWLKGA</sequence>